<evidence type="ECO:0000259" key="2">
    <source>
        <dbReference type="Pfam" id="PF24883"/>
    </source>
</evidence>
<feature type="non-terminal residue" evidence="3">
    <location>
        <position position="81"/>
    </location>
</feature>
<comment type="caution">
    <text evidence="3">The sequence shown here is derived from an EMBL/GenBank/DDBJ whole genome shotgun (WGS) entry which is preliminary data.</text>
</comment>
<feature type="domain" description="Nephrocystin 3-like N-terminal" evidence="2">
    <location>
        <begin position="26"/>
        <end position="80"/>
    </location>
</feature>
<dbReference type="EMBL" id="MU150329">
    <property type="protein sequence ID" value="KAF9458855.1"/>
    <property type="molecule type" value="Genomic_DNA"/>
</dbReference>
<feature type="non-terminal residue" evidence="3">
    <location>
        <position position="1"/>
    </location>
</feature>
<proteinExistence type="predicted"/>
<evidence type="ECO:0000313" key="4">
    <source>
        <dbReference type="Proteomes" id="UP000807353"/>
    </source>
</evidence>
<keyword evidence="4" id="KW-1185">Reference proteome</keyword>
<accession>A0A9P5Y072</accession>
<reference evidence="3" key="1">
    <citation type="submission" date="2020-11" db="EMBL/GenBank/DDBJ databases">
        <authorList>
            <consortium name="DOE Joint Genome Institute"/>
            <person name="Ahrendt S."/>
            <person name="Riley R."/>
            <person name="Andreopoulos W."/>
            <person name="Labutti K."/>
            <person name="Pangilinan J."/>
            <person name="Ruiz-Duenas F.J."/>
            <person name="Barrasa J.M."/>
            <person name="Sanchez-Garcia M."/>
            <person name="Camarero S."/>
            <person name="Miyauchi S."/>
            <person name="Serrano A."/>
            <person name="Linde D."/>
            <person name="Babiker R."/>
            <person name="Drula E."/>
            <person name="Ayuso-Fernandez I."/>
            <person name="Pacheco R."/>
            <person name="Padilla G."/>
            <person name="Ferreira P."/>
            <person name="Barriuso J."/>
            <person name="Kellner H."/>
            <person name="Castanera R."/>
            <person name="Alfaro M."/>
            <person name="Ramirez L."/>
            <person name="Pisabarro A.G."/>
            <person name="Kuo A."/>
            <person name="Tritt A."/>
            <person name="Lipzen A."/>
            <person name="He G."/>
            <person name="Yan M."/>
            <person name="Ng V."/>
            <person name="Cullen D."/>
            <person name="Martin F."/>
            <person name="Rosso M.-N."/>
            <person name="Henrissat B."/>
            <person name="Hibbett D."/>
            <person name="Martinez A.T."/>
            <person name="Grigoriev I.V."/>
        </authorList>
    </citation>
    <scope>NUCLEOTIDE SEQUENCE</scope>
    <source>
        <strain evidence="3">CBS 247.69</strain>
    </source>
</reference>
<dbReference type="OrthoDB" id="2928561at2759"/>
<gene>
    <name evidence="3" type="ORF">BDZ94DRAFT_1122297</name>
</gene>
<keyword evidence="1" id="KW-0677">Repeat</keyword>
<dbReference type="Pfam" id="PF24883">
    <property type="entry name" value="NPHP3_N"/>
    <property type="match status" value="1"/>
</dbReference>
<organism evidence="3 4">
    <name type="scientific">Collybia nuda</name>
    <dbReference type="NCBI Taxonomy" id="64659"/>
    <lineage>
        <taxon>Eukaryota</taxon>
        <taxon>Fungi</taxon>
        <taxon>Dikarya</taxon>
        <taxon>Basidiomycota</taxon>
        <taxon>Agaricomycotina</taxon>
        <taxon>Agaricomycetes</taxon>
        <taxon>Agaricomycetidae</taxon>
        <taxon>Agaricales</taxon>
        <taxon>Tricholomatineae</taxon>
        <taxon>Clitocybaceae</taxon>
        <taxon>Collybia</taxon>
    </lineage>
</organism>
<name>A0A9P5Y072_9AGAR</name>
<dbReference type="Gene3D" id="3.40.50.300">
    <property type="entry name" value="P-loop containing nucleotide triphosphate hydrolases"/>
    <property type="match status" value="1"/>
</dbReference>
<evidence type="ECO:0000256" key="1">
    <source>
        <dbReference type="ARBA" id="ARBA00022737"/>
    </source>
</evidence>
<dbReference type="SUPFAM" id="SSF52540">
    <property type="entry name" value="P-loop containing nucleoside triphosphate hydrolases"/>
    <property type="match status" value="1"/>
</dbReference>
<sequence length="81" mass="9080">HNSQERYPQPRCHKDTRSAILGQIVEWIKGRTGSAHEKRILWIYGPAGAGKSAIAQTLCKTFAKRDGLAASFFFLRGDAHR</sequence>
<dbReference type="Proteomes" id="UP000807353">
    <property type="component" value="Unassembled WGS sequence"/>
</dbReference>
<dbReference type="AlphaFoldDB" id="A0A9P5Y072"/>
<dbReference type="InterPro" id="IPR056884">
    <property type="entry name" value="NPHP3-like_N"/>
</dbReference>
<dbReference type="InterPro" id="IPR027417">
    <property type="entry name" value="P-loop_NTPase"/>
</dbReference>
<evidence type="ECO:0000313" key="3">
    <source>
        <dbReference type="EMBL" id="KAF9458855.1"/>
    </source>
</evidence>
<protein>
    <recommendedName>
        <fullName evidence="2">Nephrocystin 3-like N-terminal domain-containing protein</fullName>
    </recommendedName>
</protein>